<dbReference type="SUPFAM" id="SSF53254">
    <property type="entry name" value="Phosphoglycerate mutase-like"/>
    <property type="match status" value="1"/>
</dbReference>
<reference evidence="1" key="1">
    <citation type="submission" date="2019-01" db="EMBL/GenBank/DDBJ databases">
        <title>Draft genome sequences of three monokaryotic isolates of the white-rot basidiomycete fungus Dichomitus squalens.</title>
        <authorList>
            <consortium name="DOE Joint Genome Institute"/>
            <person name="Lopez S.C."/>
            <person name="Andreopoulos B."/>
            <person name="Pangilinan J."/>
            <person name="Lipzen A."/>
            <person name="Riley R."/>
            <person name="Ahrendt S."/>
            <person name="Ng V."/>
            <person name="Barry K."/>
            <person name="Daum C."/>
            <person name="Grigoriev I.V."/>
            <person name="Hilden K.S."/>
            <person name="Makela M.R."/>
            <person name="de Vries R.P."/>
        </authorList>
    </citation>
    <scope>NUCLEOTIDE SEQUENCE [LARGE SCALE GENOMIC DNA]</scope>
    <source>
        <strain evidence="1">OM18370.1</strain>
    </source>
</reference>
<dbReference type="SMART" id="SM00855">
    <property type="entry name" value="PGAM"/>
    <property type="match status" value="1"/>
</dbReference>
<organism evidence="1">
    <name type="scientific">Dichomitus squalens</name>
    <dbReference type="NCBI Taxonomy" id="114155"/>
    <lineage>
        <taxon>Eukaryota</taxon>
        <taxon>Fungi</taxon>
        <taxon>Dikarya</taxon>
        <taxon>Basidiomycota</taxon>
        <taxon>Agaricomycotina</taxon>
        <taxon>Agaricomycetes</taxon>
        <taxon>Polyporales</taxon>
        <taxon>Polyporaceae</taxon>
        <taxon>Dichomitus</taxon>
    </lineage>
</organism>
<name>A0A4Q9N5D0_9APHY</name>
<dbReference type="Pfam" id="PF00300">
    <property type="entry name" value="His_Phos_1"/>
    <property type="match status" value="1"/>
</dbReference>
<dbReference type="InterPro" id="IPR051710">
    <property type="entry name" value="Phosphatase_SH3-domain"/>
</dbReference>
<gene>
    <name evidence="1" type="ORF">BD311DRAFT_801866</name>
</gene>
<dbReference type="AlphaFoldDB" id="A0A4Q9N5D0"/>
<dbReference type="PANTHER" id="PTHR16469:SF51">
    <property type="entry name" value="TRANSCRIPTION FACTOR TAU 55 KDA SUBUNIT"/>
    <property type="match status" value="1"/>
</dbReference>
<dbReference type="Gene3D" id="3.40.50.1240">
    <property type="entry name" value="Phosphoglycerate mutase-like"/>
    <property type="match status" value="1"/>
</dbReference>
<dbReference type="InterPro" id="IPR013078">
    <property type="entry name" value="His_Pase_superF_clade-1"/>
</dbReference>
<accession>A0A4Q9N5D0</accession>
<dbReference type="OrthoDB" id="414418at2759"/>
<proteinExistence type="predicted"/>
<dbReference type="Proteomes" id="UP000292957">
    <property type="component" value="Unassembled WGS sequence"/>
</dbReference>
<protein>
    <submittedName>
        <fullName evidence="1">Histidine phosphatase superfamily</fullName>
    </submittedName>
</protein>
<sequence>MAIDRIYLARHGYRMNWVTEDWVSVTGTARDPPLAPYGLSQAKELADFFISLPEEERPTIVLSSPYHRCLQTAQPTAEALKLPIYVEHGLSEWYSPAAPGTGLHPRPGQATDLRTHVPEISDDWQSIFYPTRKGEDAPEMHDRSHDFLRALIPTVEHKYGGKHQRILLVSHAAPIIGLVRVLVDNRALPLRVGTCSITDLRPRDTLSNAVGNWEAIKLADSSHLEEGALRDWGFEDAVYIDGKVINHHGEPGTENEKDEPVGLQVHLLPPGFQA</sequence>
<dbReference type="InterPro" id="IPR029033">
    <property type="entry name" value="His_PPase_superfam"/>
</dbReference>
<dbReference type="PANTHER" id="PTHR16469">
    <property type="entry name" value="UBIQUITIN-ASSOCIATED AND SH3 DOMAIN-CONTAINING BA-RELATED"/>
    <property type="match status" value="1"/>
</dbReference>
<dbReference type="EMBL" id="ML143387">
    <property type="protein sequence ID" value="TBU35198.1"/>
    <property type="molecule type" value="Genomic_DNA"/>
</dbReference>
<evidence type="ECO:0000313" key="1">
    <source>
        <dbReference type="EMBL" id="TBU35198.1"/>
    </source>
</evidence>
<dbReference type="CDD" id="cd07067">
    <property type="entry name" value="HP_PGM_like"/>
    <property type="match status" value="1"/>
</dbReference>